<reference evidence="1 2" key="1">
    <citation type="journal article" date="2018" name="Elife">
        <title>Discovery and characterization of a prevalent human gut bacterial enzyme sufficient for the inactivation of a family of plant toxins.</title>
        <authorList>
            <person name="Koppel N."/>
            <person name="Bisanz J.E."/>
            <person name="Pandelia M.E."/>
            <person name="Turnbaugh P.J."/>
            <person name="Balskus E.P."/>
        </authorList>
    </citation>
    <scope>NUCLEOTIDE SEQUENCE [LARGE SCALE GENOMIC DNA]</scope>
    <source>
        <strain evidence="1 2">OB21 GAM31</strain>
    </source>
</reference>
<gene>
    <name evidence="1" type="ORF">C1881_10585</name>
</gene>
<proteinExistence type="predicted"/>
<evidence type="ECO:0000313" key="2">
    <source>
        <dbReference type="Proteomes" id="UP000253975"/>
    </source>
</evidence>
<name>A0A369L7R2_9ACTN</name>
<organism evidence="1 2">
    <name type="scientific">Slackia isoflavoniconvertens</name>
    <dbReference type="NCBI Taxonomy" id="572010"/>
    <lineage>
        <taxon>Bacteria</taxon>
        <taxon>Bacillati</taxon>
        <taxon>Actinomycetota</taxon>
        <taxon>Coriobacteriia</taxon>
        <taxon>Eggerthellales</taxon>
        <taxon>Eggerthellaceae</taxon>
        <taxon>Slackia</taxon>
    </lineage>
</organism>
<dbReference type="Proteomes" id="UP000253975">
    <property type="component" value="Unassembled WGS sequence"/>
</dbReference>
<dbReference type="EMBL" id="PPTO01000047">
    <property type="protein sequence ID" value="RDB54246.1"/>
    <property type="molecule type" value="Genomic_DNA"/>
</dbReference>
<sequence length="117" mass="12771">MPGFANPLPPNPNPPRFRRRRLRRLRAAVSLGPIGLFELGGAEAAKRRMRPRPVADCLDAPEQVRRGLLARGAGARTHPDFAMPMSDEDALSVRALKWGRRIQTNEKGAPACAGAPE</sequence>
<accession>A0A369L7R2</accession>
<dbReference type="AlphaFoldDB" id="A0A369L7R2"/>
<protein>
    <submittedName>
        <fullName evidence="1">Uncharacterized protein</fullName>
    </submittedName>
</protein>
<evidence type="ECO:0000313" key="1">
    <source>
        <dbReference type="EMBL" id="RDB54246.1"/>
    </source>
</evidence>
<comment type="caution">
    <text evidence="1">The sequence shown here is derived from an EMBL/GenBank/DDBJ whole genome shotgun (WGS) entry which is preliminary data.</text>
</comment>